<feature type="domain" description="Acetyl-coenzyme A synthetase N-terminal" evidence="3">
    <location>
        <begin position="41"/>
        <end position="97"/>
    </location>
</feature>
<reference evidence="4 5" key="1">
    <citation type="submission" date="2023-01" db="EMBL/GenBank/DDBJ databases">
        <title>Analysis of 21 Apiospora genomes using comparative genomics revels a genus with tremendous synthesis potential of carbohydrate active enzymes and secondary metabolites.</title>
        <authorList>
            <person name="Sorensen T."/>
        </authorList>
    </citation>
    <scope>NUCLEOTIDE SEQUENCE [LARGE SCALE GENOMIC DNA]</scope>
    <source>
        <strain evidence="4 5">CBS 135458</strain>
    </source>
</reference>
<name>A0ABR1UHZ6_9PEZI</name>
<accession>A0ABR1UHZ6</accession>
<gene>
    <name evidence="4" type="ORF">PG994_008978</name>
</gene>
<dbReference type="InterPro" id="IPR000873">
    <property type="entry name" value="AMP-dep_synth/lig_dom"/>
</dbReference>
<proteinExistence type="inferred from homology"/>
<dbReference type="InterPro" id="IPR045851">
    <property type="entry name" value="AMP-bd_C_sf"/>
</dbReference>
<dbReference type="InterPro" id="IPR042099">
    <property type="entry name" value="ANL_N_sf"/>
</dbReference>
<dbReference type="Gene3D" id="3.30.300.30">
    <property type="match status" value="1"/>
</dbReference>
<dbReference type="PROSITE" id="PS00455">
    <property type="entry name" value="AMP_BINDING"/>
    <property type="match status" value="1"/>
</dbReference>
<evidence type="ECO:0000313" key="4">
    <source>
        <dbReference type="EMBL" id="KAK8058530.1"/>
    </source>
</evidence>
<keyword evidence="5" id="KW-1185">Reference proteome</keyword>
<dbReference type="EMBL" id="JAQQWL010000009">
    <property type="protein sequence ID" value="KAK8058530.1"/>
    <property type="molecule type" value="Genomic_DNA"/>
</dbReference>
<evidence type="ECO:0000259" key="3">
    <source>
        <dbReference type="Pfam" id="PF16177"/>
    </source>
</evidence>
<dbReference type="PANTHER" id="PTHR42921:SF1">
    <property type="entry name" value="ACETOACETYL-COA SYNTHETASE"/>
    <property type="match status" value="1"/>
</dbReference>
<evidence type="ECO:0008006" key="6">
    <source>
        <dbReference type="Google" id="ProtNLM"/>
    </source>
</evidence>
<dbReference type="Pfam" id="PF16177">
    <property type="entry name" value="ACAS_N"/>
    <property type="match status" value="1"/>
</dbReference>
<dbReference type="Pfam" id="PF00501">
    <property type="entry name" value="AMP-binding"/>
    <property type="match status" value="1"/>
</dbReference>
<feature type="domain" description="AMP-dependent synthetase/ligase" evidence="2">
    <location>
        <begin position="119"/>
        <end position="387"/>
    </location>
</feature>
<evidence type="ECO:0000256" key="1">
    <source>
        <dbReference type="ARBA" id="ARBA00006432"/>
    </source>
</evidence>
<dbReference type="PANTHER" id="PTHR42921">
    <property type="entry name" value="ACETOACETYL-COA SYNTHETASE"/>
    <property type="match status" value="1"/>
</dbReference>
<dbReference type="SUPFAM" id="SSF56801">
    <property type="entry name" value="Acetyl-CoA synthetase-like"/>
    <property type="match status" value="1"/>
</dbReference>
<dbReference type="Gene3D" id="3.40.50.12780">
    <property type="entry name" value="N-terminal domain of ligase-like"/>
    <property type="match status" value="2"/>
</dbReference>
<organism evidence="4 5">
    <name type="scientific">Apiospora phragmitis</name>
    <dbReference type="NCBI Taxonomy" id="2905665"/>
    <lineage>
        <taxon>Eukaryota</taxon>
        <taxon>Fungi</taxon>
        <taxon>Dikarya</taxon>
        <taxon>Ascomycota</taxon>
        <taxon>Pezizomycotina</taxon>
        <taxon>Sordariomycetes</taxon>
        <taxon>Xylariomycetidae</taxon>
        <taxon>Amphisphaeriales</taxon>
        <taxon>Apiosporaceae</taxon>
        <taxon>Apiospora</taxon>
    </lineage>
</organism>
<dbReference type="Proteomes" id="UP001480595">
    <property type="component" value="Unassembled WGS sequence"/>
</dbReference>
<evidence type="ECO:0000259" key="2">
    <source>
        <dbReference type="Pfam" id="PF00501"/>
    </source>
</evidence>
<dbReference type="InterPro" id="IPR020845">
    <property type="entry name" value="AMP-binding_CS"/>
</dbReference>
<dbReference type="GeneID" id="92093450"/>
<dbReference type="InterPro" id="IPR032387">
    <property type="entry name" value="ACAS_N"/>
</dbReference>
<comment type="caution">
    <text evidence="4">The sequence shown here is derived from an EMBL/GenBank/DDBJ whole genome shotgun (WGS) entry which is preliminary data.</text>
</comment>
<protein>
    <recommendedName>
        <fullName evidence="6">Acetoacetyl-CoA synthetase</fullName>
    </recommendedName>
</protein>
<evidence type="ECO:0000313" key="5">
    <source>
        <dbReference type="Proteomes" id="UP001480595"/>
    </source>
</evidence>
<dbReference type="RefSeq" id="XP_066713976.1">
    <property type="nucleotide sequence ID" value="XM_066860387.1"/>
</dbReference>
<sequence length="666" mass="73195">MTVDHLAPAELWRHPDPESTHMFRFLHHVKSKYQLDIHDYPGLLKWSVDNIADFWAEVWHFCGIKASKQYDQVLPKDAPMFPRPDFFAGSLLNFAENLLFPGNVDEAAPACFTVTENDGEAMTTTWAELREAVRQCSNALRACGVQPKDVVAGFVSNHVQAIVAMLGAATIGAVWTGISPDNGVSAVLDRLAQIEPKVLFADNGMTYNGKPWSSIDKTLQIVEELKTKGLKTVIVINNINVDLGLDDLNARGVGAESYETFLTSSSSAPLEFEQLPPSHPLYVLYSSGTTGLPKAIVHTALGTLIQHKKEHFLHCTMDQTSRMLYYTTTSWMMWHWSVSALASGTSLVLYTGSPFKPHGYLSIPKLLENHILHRVPLPPSTFSFVYKAFPSNINLGSITGGTDIISLFGAPCPLLPVYVGEIQCAGLGMAIAVADSVTGEPTPGEDGELVCLRPFPCQPLTFWGPEGDAKYRSSYFERFPGVWHHGDFVRIDARTGGLAMLGRSDGVLKPSGVRFGSAEIYNVLTRFFAGEVEDAVCVGRRRESDRDETVCLFVIMCDGKAFDDDLRQRVKAVIKSELSPRHVPGVVDECGPAGIPKTGNGKKLPWAQRAFMRKAKVRSTSANIQASYRIEVAVKQILSGINIKTNASVANPEALEWFKQWAATHP</sequence>
<comment type="similarity">
    <text evidence="1">Belongs to the ATP-dependent AMP-binding enzyme family.</text>
</comment>